<dbReference type="GO" id="GO:0005886">
    <property type="term" value="C:plasma membrane"/>
    <property type="evidence" value="ECO:0007669"/>
    <property type="project" value="TreeGrafter"/>
</dbReference>
<dbReference type="InterPro" id="IPR051599">
    <property type="entry name" value="Cell_Envelope_Assoc"/>
</dbReference>
<evidence type="ECO:0000313" key="3">
    <source>
        <dbReference type="Proteomes" id="UP000095598"/>
    </source>
</evidence>
<name>A0A173RHZ2_ANAHA</name>
<evidence type="ECO:0000313" key="2">
    <source>
        <dbReference type="EMBL" id="CUM76898.1"/>
    </source>
</evidence>
<dbReference type="Pfam" id="PF02698">
    <property type="entry name" value="DUF218"/>
    <property type="match status" value="1"/>
</dbReference>
<dbReference type="Proteomes" id="UP000095598">
    <property type="component" value="Unassembled WGS sequence"/>
</dbReference>
<evidence type="ECO:0000259" key="1">
    <source>
        <dbReference type="Pfam" id="PF02698"/>
    </source>
</evidence>
<reference evidence="2 3" key="1">
    <citation type="submission" date="2015-09" db="EMBL/GenBank/DDBJ databases">
        <authorList>
            <consortium name="Pathogen Informatics"/>
        </authorList>
    </citation>
    <scope>NUCLEOTIDE SEQUENCE [LARGE SCALE GENOMIC DNA]</scope>
    <source>
        <strain evidence="2 3">2789STDY5608868</strain>
    </source>
</reference>
<dbReference type="InterPro" id="IPR014729">
    <property type="entry name" value="Rossmann-like_a/b/a_fold"/>
</dbReference>
<dbReference type="InterPro" id="IPR003848">
    <property type="entry name" value="DUF218"/>
</dbReference>
<organism evidence="2 3">
    <name type="scientific">Anaerostipes hadrus</name>
    <dbReference type="NCBI Taxonomy" id="649756"/>
    <lineage>
        <taxon>Bacteria</taxon>
        <taxon>Bacillati</taxon>
        <taxon>Bacillota</taxon>
        <taxon>Clostridia</taxon>
        <taxon>Lachnospirales</taxon>
        <taxon>Lachnospiraceae</taxon>
        <taxon>Anaerostipes</taxon>
    </lineage>
</organism>
<dbReference type="PANTHER" id="PTHR30336">
    <property type="entry name" value="INNER MEMBRANE PROTEIN, PROBABLE PERMEASE"/>
    <property type="match status" value="1"/>
</dbReference>
<dbReference type="Gene3D" id="1.10.3620.10">
    <property type="entry name" value="YdcF like domain"/>
    <property type="match status" value="1"/>
</dbReference>
<dbReference type="RefSeq" id="WP_008390495.1">
    <property type="nucleotide sequence ID" value="NZ_CYXT01000002.1"/>
</dbReference>
<dbReference type="AlphaFoldDB" id="A0A173RHZ2"/>
<sequence>MNKEIADALNCIIEFLAVRDLAQMSKDALKKACGASKADVIIALGSDLPVVAETACELYKAGYGEKLMFCGGIGHSTVNLKKKVAKILNVETDQLPESEAEIYACLAKDKYQIESSSIFMDKTSTNTSENIKNAIQIFNDHTIKHETMILIQDPILQKRSYVTALDMFNDRQKIINYAPIIPKLNSDGTIENDTPYLWEGTRLYELALGEVYRLRDDENGYGPKGKGFLRHVDIPEEVNRSFEIIADKMPEYLARCQ</sequence>
<protein>
    <submittedName>
        <fullName evidence="2">DUF218 domain</fullName>
    </submittedName>
</protein>
<dbReference type="EMBL" id="CYXT01000002">
    <property type="protein sequence ID" value="CUM76898.1"/>
    <property type="molecule type" value="Genomic_DNA"/>
</dbReference>
<proteinExistence type="predicted"/>
<feature type="domain" description="DUF218" evidence="1">
    <location>
        <begin position="39"/>
        <end position="167"/>
    </location>
</feature>
<accession>A0A173RHZ2</accession>
<dbReference type="CDD" id="cd06259">
    <property type="entry name" value="YdcF-like"/>
    <property type="match status" value="1"/>
</dbReference>
<dbReference type="PANTHER" id="PTHR30336:SF20">
    <property type="entry name" value="DUF218 DOMAIN-CONTAINING PROTEIN"/>
    <property type="match status" value="1"/>
</dbReference>
<dbReference type="Gene3D" id="3.40.50.620">
    <property type="entry name" value="HUPs"/>
    <property type="match status" value="1"/>
</dbReference>
<gene>
    <name evidence="2" type="primary">ydcF</name>
    <name evidence="2" type="ORF">ERS852425_00498</name>
</gene>